<dbReference type="InterPro" id="IPR050416">
    <property type="entry name" value="FAD-linked_Oxidoreductase"/>
</dbReference>
<dbReference type="eggNOG" id="COG0277">
    <property type="taxonomic scope" value="Bacteria"/>
</dbReference>
<evidence type="ECO:0000256" key="5">
    <source>
        <dbReference type="ARBA" id="ARBA00023002"/>
    </source>
</evidence>
<dbReference type="AlphaFoldDB" id="B1VRN7"/>
<comment type="cofactor">
    <cofactor evidence="1">
        <name>FAD</name>
        <dbReference type="ChEBI" id="CHEBI:57692"/>
    </cofactor>
</comment>
<dbReference type="Pfam" id="PF01565">
    <property type="entry name" value="FAD_binding_4"/>
    <property type="match status" value="1"/>
</dbReference>
<dbReference type="PROSITE" id="PS51387">
    <property type="entry name" value="FAD_PCMH"/>
    <property type="match status" value="1"/>
</dbReference>
<feature type="chain" id="PRO_5002769973" evidence="7">
    <location>
        <begin position="28"/>
        <end position="539"/>
    </location>
</feature>
<dbReference type="Proteomes" id="UP000001685">
    <property type="component" value="Chromosome"/>
</dbReference>
<dbReference type="GO" id="GO:0071949">
    <property type="term" value="F:FAD binding"/>
    <property type="evidence" value="ECO:0007669"/>
    <property type="project" value="InterPro"/>
</dbReference>
<feature type="region of interest" description="Disordered" evidence="6">
    <location>
        <begin position="18"/>
        <end position="39"/>
    </location>
</feature>
<evidence type="ECO:0000256" key="1">
    <source>
        <dbReference type="ARBA" id="ARBA00001974"/>
    </source>
</evidence>
<reference evidence="10" key="1">
    <citation type="journal article" date="2008" name="J. Bacteriol.">
        <title>Genome sequence of the streptomycin-producing microorganism Streptomyces griseus IFO 13350.</title>
        <authorList>
            <person name="Ohnishi Y."/>
            <person name="Ishikawa J."/>
            <person name="Hara H."/>
            <person name="Suzuki H."/>
            <person name="Ikenoya M."/>
            <person name="Ikeda H."/>
            <person name="Yamashita A."/>
            <person name="Hattori M."/>
            <person name="Horinouchi S."/>
        </authorList>
    </citation>
    <scope>NUCLEOTIDE SEQUENCE [LARGE SCALE GENOMIC DNA]</scope>
    <source>
        <strain evidence="10">JCM 4626 / NBRC 13350</strain>
    </source>
</reference>
<keyword evidence="7" id="KW-0732">Signal</keyword>
<gene>
    <name evidence="9" type="ordered locus">SGR_626</name>
</gene>
<evidence type="ECO:0000256" key="7">
    <source>
        <dbReference type="SAM" id="SignalP"/>
    </source>
</evidence>
<dbReference type="PATRIC" id="fig|455632.4.peg.611"/>
<dbReference type="HOGENOM" id="CLU_018354_2_0_11"/>
<dbReference type="PANTHER" id="PTHR42973:SF39">
    <property type="entry name" value="FAD-BINDING PCMH-TYPE DOMAIN-CONTAINING PROTEIN"/>
    <property type="match status" value="1"/>
</dbReference>
<feature type="compositionally biased region" description="Low complexity" evidence="6">
    <location>
        <begin position="18"/>
        <end position="28"/>
    </location>
</feature>
<feature type="domain" description="FAD-binding PCMH-type" evidence="8">
    <location>
        <begin position="68"/>
        <end position="248"/>
    </location>
</feature>
<dbReference type="Pfam" id="PF08031">
    <property type="entry name" value="BBE"/>
    <property type="match status" value="1"/>
</dbReference>
<evidence type="ECO:0000313" key="10">
    <source>
        <dbReference type="Proteomes" id="UP000001685"/>
    </source>
</evidence>
<protein>
    <submittedName>
        <fullName evidence="9">Oxidoreductase</fullName>
    </submittedName>
</protein>
<dbReference type="EMBL" id="AP009493">
    <property type="protein sequence ID" value="BAG17455.1"/>
    <property type="molecule type" value="Genomic_DNA"/>
</dbReference>
<dbReference type="Gene3D" id="3.30.465.10">
    <property type="match status" value="1"/>
</dbReference>
<keyword evidence="5" id="KW-0560">Oxidoreductase</keyword>
<keyword evidence="3" id="KW-0285">Flavoprotein</keyword>
<feature type="signal peptide" evidence="7">
    <location>
        <begin position="1"/>
        <end position="27"/>
    </location>
</feature>
<dbReference type="InterPro" id="IPR016169">
    <property type="entry name" value="FAD-bd_PCMH_sub2"/>
</dbReference>
<evidence type="ECO:0000256" key="3">
    <source>
        <dbReference type="ARBA" id="ARBA00022630"/>
    </source>
</evidence>
<dbReference type="Gene3D" id="3.40.462.20">
    <property type="match status" value="1"/>
</dbReference>
<sequence length="539" mass="58568">MKRRGFLTAAMISGGALATGAASPASARPGRDAGWKNPAACPQPYRAVTVRPGDSRYNSLTGGHNQRFVGRPESIRVVSTTEQVVAAVEEAVAAGRRIAVRSGGHCFEGFTASPDVQVLLDMSQFDAVHHDPERRAFVVEPGATLGHVYRTLFKNWGVTIPGGACLDVAAGGHITGGGYGHLSRRHGLVSDHLYAVEVVVVDGKGKARAVVATRDEGDPHRDLWWAHAGGGGGNLGVITRFWLRTPGVTSSDPTALLPKAPGDGRRRTIMWPWESMTEAAFSTLLRNYCTWYERNSEPGTPSTDIWGVLLANHRSAGVLGMVAVIDDALPDASRRLNAHVDAVAAGVGVTPVIDTEQVIPWMTPQNWPLEATGRYKHKAGDLRSGYSDRQIATIWRYLEDRTYDNPAANLGISGFGGQVNAPAPDATATAQRDAILKAVYSTGNWADGEDGARHLTWVRDFYRDVYADTGGVPVPDRRNAGSYINYPDVDLLDTRWNTSGVPWTTLYYRGNYPRLQRVKKQYDPRNVFRHPMSIAPPAR</sequence>
<evidence type="ECO:0000313" key="9">
    <source>
        <dbReference type="EMBL" id="BAG17455.1"/>
    </source>
</evidence>
<organism evidence="9 10">
    <name type="scientific">Streptomyces griseus subsp. griseus (strain JCM 4626 / CBS 651.72 / NBRC 13350 / KCC S-0626 / ISP 5235)</name>
    <dbReference type="NCBI Taxonomy" id="455632"/>
    <lineage>
        <taxon>Bacteria</taxon>
        <taxon>Bacillati</taxon>
        <taxon>Actinomycetota</taxon>
        <taxon>Actinomycetes</taxon>
        <taxon>Kitasatosporales</taxon>
        <taxon>Streptomycetaceae</taxon>
        <taxon>Streptomyces</taxon>
    </lineage>
</organism>
<dbReference type="InterPro" id="IPR006311">
    <property type="entry name" value="TAT_signal"/>
</dbReference>
<evidence type="ECO:0000256" key="2">
    <source>
        <dbReference type="ARBA" id="ARBA00005466"/>
    </source>
</evidence>
<dbReference type="PANTHER" id="PTHR42973">
    <property type="entry name" value="BINDING OXIDOREDUCTASE, PUTATIVE (AFU_ORTHOLOGUE AFUA_1G17690)-RELATED"/>
    <property type="match status" value="1"/>
</dbReference>
<dbReference type="SUPFAM" id="SSF56176">
    <property type="entry name" value="FAD-binding/transporter-associated domain-like"/>
    <property type="match status" value="1"/>
</dbReference>
<evidence type="ECO:0000256" key="4">
    <source>
        <dbReference type="ARBA" id="ARBA00022827"/>
    </source>
</evidence>
<proteinExistence type="inferred from homology"/>
<dbReference type="RefSeq" id="WP_012377936.1">
    <property type="nucleotide sequence ID" value="NC_010572.1"/>
</dbReference>
<keyword evidence="4" id="KW-0274">FAD</keyword>
<dbReference type="InterPro" id="IPR036318">
    <property type="entry name" value="FAD-bd_PCMH-like_sf"/>
</dbReference>
<dbReference type="InterPro" id="IPR012951">
    <property type="entry name" value="BBE"/>
</dbReference>
<dbReference type="InterPro" id="IPR016166">
    <property type="entry name" value="FAD-bd_PCMH"/>
</dbReference>
<dbReference type="PROSITE" id="PS51318">
    <property type="entry name" value="TAT"/>
    <property type="match status" value="1"/>
</dbReference>
<dbReference type="InterPro" id="IPR006094">
    <property type="entry name" value="Oxid_FAD_bind_N"/>
</dbReference>
<dbReference type="GO" id="GO:0016491">
    <property type="term" value="F:oxidoreductase activity"/>
    <property type="evidence" value="ECO:0007669"/>
    <property type="project" value="UniProtKB-KW"/>
</dbReference>
<name>B1VRN7_STRGG</name>
<evidence type="ECO:0000256" key="6">
    <source>
        <dbReference type="SAM" id="MobiDB-lite"/>
    </source>
</evidence>
<evidence type="ECO:0000259" key="8">
    <source>
        <dbReference type="PROSITE" id="PS51387"/>
    </source>
</evidence>
<dbReference type="KEGG" id="sgr:SGR_626"/>
<comment type="similarity">
    <text evidence="2">Belongs to the oxygen-dependent FAD-linked oxidoreductase family.</text>
</comment>
<accession>B1VRN7</accession>